<reference evidence="1" key="1">
    <citation type="journal article" date="2020" name="Nature">
        <title>Giant virus diversity and host interactions through global metagenomics.</title>
        <authorList>
            <person name="Schulz F."/>
            <person name="Roux S."/>
            <person name="Paez-Espino D."/>
            <person name="Jungbluth S."/>
            <person name="Walsh D.A."/>
            <person name="Denef V.J."/>
            <person name="McMahon K.D."/>
            <person name="Konstantinidis K.T."/>
            <person name="Eloe-Fadrosh E.A."/>
            <person name="Kyrpides N.C."/>
            <person name="Woyke T."/>
        </authorList>
    </citation>
    <scope>NUCLEOTIDE SEQUENCE</scope>
    <source>
        <strain evidence="1">GVMAG-M-3300023184-120</strain>
    </source>
</reference>
<name>A0A6C0HHV9_9ZZZZ</name>
<organism evidence="1">
    <name type="scientific">viral metagenome</name>
    <dbReference type="NCBI Taxonomy" id="1070528"/>
    <lineage>
        <taxon>unclassified sequences</taxon>
        <taxon>metagenomes</taxon>
        <taxon>organismal metagenomes</taxon>
    </lineage>
</organism>
<sequence>MFVSHSIFDTFFPVDEINLGFKSFCFKDIP</sequence>
<accession>A0A6C0HHV9</accession>
<proteinExistence type="predicted"/>
<evidence type="ECO:0000313" key="1">
    <source>
        <dbReference type="EMBL" id="QHT80221.1"/>
    </source>
</evidence>
<dbReference type="EMBL" id="MN739966">
    <property type="protein sequence ID" value="QHT80221.1"/>
    <property type="molecule type" value="Genomic_DNA"/>
</dbReference>
<protein>
    <submittedName>
        <fullName evidence="1">Uncharacterized protein</fullName>
    </submittedName>
</protein>
<dbReference type="AlphaFoldDB" id="A0A6C0HHV9"/>